<gene>
    <name evidence="9" type="ORF">GCM10010411_36110</name>
</gene>
<protein>
    <recommendedName>
        <fullName evidence="8">Protein kinase domain-containing protein</fullName>
    </recommendedName>
</protein>
<dbReference type="PROSITE" id="PS00108">
    <property type="entry name" value="PROTEIN_KINASE_ST"/>
    <property type="match status" value="1"/>
</dbReference>
<dbReference type="Gene3D" id="1.10.510.10">
    <property type="entry name" value="Transferase(Phosphotransferase) domain 1"/>
    <property type="match status" value="1"/>
</dbReference>
<dbReference type="PANTHER" id="PTHR43289">
    <property type="entry name" value="MITOGEN-ACTIVATED PROTEIN KINASE KINASE KINASE 20-RELATED"/>
    <property type="match status" value="1"/>
</dbReference>
<feature type="transmembrane region" description="Helical" evidence="7">
    <location>
        <begin position="370"/>
        <end position="391"/>
    </location>
</feature>
<evidence type="ECO:0000256" key="6">
    <source>
        <dbReference type="SAM" id="MobiDB-lite"/>
    </source>
</evidence>
<keyword evidence="3" id="KW-0418">Kinase</keyword>
<evidence type="ECO:0000256" key="7">
    <source>
        <dbReference type="SAM" id="Phobius"/>
    </source>
</evidence>
<feature type="region of interest" description="Disordered" evidence="6">
    <location>
        <begin position="291"/>
        <end position="366"/>
    </location>
</feature>
<proteinExistence type="predicted"/>
<feature type="binding site" evidence="5">
    <location>
        <position position="51"/>
    </location>
    <ligand>
        <name>ATP</name>
        <dbReference type="ChEBI" id="CHEBI:30616"/>
    </ligand>
</feature>
<evidence type="ECO:0000256" key="3">
    <source>
        <dbReference type="ARBA" id="ARBA00022777"/>
    </source>
</evidence>
<dbReference type="EMBL" id="BAAATD010000004">
    <property type="protein sequence ID" value="GAA2599310.1"/>
    <property type="molecule type" value="Genomic_DNA"/>
</dbReference>
<evidence type="ECO:0000256" key="5">
    <source>
        <dbReference type="PROSITE-ProRule" id="PRU10141"/>
    </source>
</evidence>
<dbReference type="PROSITE" id="PS00107">
    <property type="entry name" value="PROTEIN_KINASE_ATP"/>
    <property type="match status" value="1"/>
</dbReference>
<organism evidence="9 10">
    <name type="scientific">Actinomadura fulvescens</name>
    <dbReference type="NCBI Taxonomy" id="46160"/>
    <lineage>
        <taxon>Bacteria</taxon>
        <taxon>Bacillati</taxon>
        <taxon>Actinomycetota</taxon>
        <taxon>Actinomycetes</taxon>
        <taxon>Streptosporangiales</taxon>
        <taxon>Thermomonosporaceae</taxon>
        <taxon>Actinomadura</taxon>
    </lineage>
</organism>
<evidence type="ECO:0000259" key="8">
    <source>
        <dbReference type="PROSITE" id="PS50011"/>
    </source>
</evidence>
<evidence type="ECO:0000313" key="9">
    <source>
        <dbReference type="EMBL" id="GAA2599310.1"/>
    </source>
</evidence>
<feature type="domain" description="Protein kinase" evidence="8">
    <location>
        <begin position="23"/>
        <end position="278"/>
    </location>
</feature>
<keyword evidence="10" id="KW-1185">Reference proteome</keyword>
<dbReference type="CDD" id="cd14014">
    <property type="entry name" value="STKc_PknB_like"/>
    <property type="match status" value="1"/>
</dbReference>
<keyword evidence="2 5" id="KW-0547">Nucleotide-binding</keyword>
<feature type="compositionally biased region" description="Pro residues" evidence="6">
    <location>
        <begin position="334"/>
        <end position="349"/>
    </location>
</feature>
<feature type="compositionally biased region" description="Gly residues" evidence="6">
    <location>
        <begin position="350"/>
        <end position="363"/>
    </location>
</feature>
<dbReference type="InterPro" id="IPR011009">
    <property type="entry name" value="Kinase-like_dom_sf"/>
</dbReference>
<dbReference type="Gene3D" id="3.30.200.20">
    <property type="entry name" value="Phosphorylase Kinase, domain 1"/>
    <property type="match status" value="1"/>
</dbReference>
<dbReference type="InterPro" id="IPR008271">
    <property type="entry name" value="Ser/Thr_kinase_AS"/>
</dbReference>
<dbReference type="InterPro" id="IPR000719">
    <property type="entry name" value="Prot_kinase_dom"/>
</dbReference>
<dbReference type="SMART" id="SM00220">
    <property type="entry name" value="S_TKc"/>
    <property type="match status" value="1"/>
</dbReference>
<accession>A0ABP6C2P0</accession>
<keyword evidence="4 5" id="KW-0067">ATP-binding</keyword>
<sequence>MTTHAGENFDSLQPDDPRELGPYRLLSRLGRGGMGTVFLGEDPSGRRVAVKVINRELAGETAFRERFRREVTAARQVRRFCTAPVIGAELDQDPLYVVTEFIEGPSLDRAVADRGALPGSDLEGLAVGVATALAAIHGAGIVHRDLKPANVLLSATGPRVIDFGIARALDAAEGPTRTGQLVGTPNYLPPELLRGEPITPASDVFSWGCVVAFAGTGKAPFAGNTVPEIFYRVAHDAPVLDGLDPDLRDLVTAALDKDPRNRPTVQELLARLVGHADVNPARLAETVQASWHGPQPAGAGLGSGPGAGPTRVAPPPTLAAPGTETTRRDGPYGFQPPSPTRVAPPPPGSGGPGSPGGPGGPGRGVPRKPLIIGAAAVAGVLVAGLAGWALLGPDGPPDKLATVYSDTFASPTSGWGGGTFSSQYGYKDGKYRLEADSSTPFRGRWSPKEGKDMPTRVLVTAMTTLPEGPDDAQTGLSCRANDDGKTQYVFKVRKDGKGALLVKGAGDQGTKNLATPDSVPGFKGKGAANKLQIACEEQDKGKKVRLRLWVNGEQVIDKTDGDQPLANGWAGLDVSAGGNTSIKTVGDFDDFDISKIVD</sequence>
<evidence type="ECO:0000313" key="10">
    <source>
        <dbReference type="Proteomes" id="UP001501509"/>
    </source>
</evidence>
<reference evidence="10" key="1">
    <citation type="journal article" date="2019" name="Int. J. Syst. Evol. Microbiol.">
        <title>The Global Catalogue of Microorganisms (GCM) 10K type strain sequencing project: providing services to taxonomists for standard genome sequencing and annotation.</title>
        <authorList>
            <consortium name="The Broad Institute Genomics Platform"/>
            <consortium name="The Broad Institute Genome Sequencing Center for Infectious Disease"/>
            <person name="Wu L."/>
            <person name="Ma J."/>
        </authorList>
    </citation>
    <scope>NUCLEOTIDE SEQUENCE [LARGE SCALE GENOMIC DNA]</scope>
    <source>
        <strain evidence="10">JCM 6833</strain>
    </source>
</reference>
<evidence type="ECO:0000256" key="1">
    <source>
        <dbReference type="ARBA" id="ARBA00022679"/>
    </source>
</evidence>
<keyword evidence="7" id="KW-1133">Transmembrane helix</keyword>
<dbReference type="PANTHER" id="PTHR43289:SF34">
    <property type="entry name" value="SERINE_THREONINE-PROTEIN KINASE YBDM-RELATED"/>
    <property type="match status" value="1"/>
</dbReference>
<keyword evidence="7" id="KW-0812">Transmembrane</keyword>
<evidence type="ECO:0000256" key="4">
    <source>
        <dbReference type="ARBA" id="ARBA00022840"/>
    </source>
</evidence>
<dbReference type="Proteomes" id="UP001501509">
    <property type="component" value="Unassembled WGS sequence"/>
</dbReference>
<keyword evidence="7" id="KW-0472">Membrane</keyword>
<dbReference type="InterPro" id="IPR017441">
    <property type="entry name" value="Protein_kinase_ATP_BS"/>
</dbReference>
<name>A0ABP6C2P0_9ACTN</name>
<dbReference type="SUPFAM" id="SSF56112">
    <property type="entry name" value="Protein kinase-like (PK-like)"/>
    <property type="match status" value="1"/>
</dbReference>
<dbReference type="RefSeq" id="WP_344542259.1">
    <property type="nucleotide sequence ID" value="NZ_BAAATD010000004.1"/>
</dbReference>
<keyword evidence="1" id="KW-0808">Transferase</keyword>
<dbReference type="Gene3D" id="2.60.120.560">
    <property type="entry name" value="Exo-inulinase, domain 1"/>
    <property type="match status" value="1"/>
</dbReference>
<comment type="caution">
    <text evidence="9">The sequence shown here is derived from an EMBL/GenBank/DDBJ whole genome shotgun (WGS) entry which is preliminary data.</text>
</comment>
<evidence type="ECO:0000256" key="2">
    <source>
        <dbReference type="ARBA" id="ARBA00022741"/>
    </source>
</evidence>
<dbReference type="Pfam" id="PF00069">
    <property type="entry name" value="Pkinase"/>
    <property type="match status" value="1"/>
</dbReference>
<dbReference type="PROSITE" id="PS50011">
    <property type="entry name" value="PROTEIN_KINASE_DOM"/>
    <property type="match status" value="1"/>
</dbReference>